<organism evidence="3 4">
    <name type="scientific">Candidatus Giovannonibacteria bacterium GW2011_GWB1_44_23</name>
    <dbReference type="NCBI Taxonomy" id="1618652"/>
    <lineage>
        <taxon>Bacteria</taxon>
        <taxon>Candidatus Giovannoniibacteriota</taxon>
    </lineage>
</organism>
<feature type="compositionally biased region" description="Low complexity" evidence="1">
    <location>
        <begin position="388"/>
        <end position="407"/>
    </location>
</feature>
<evidence type="ECO:0000313" key="3">
    <source>
        <dbReference type="EMBL" id="KKT57431.1"/>
    </source>
</evidence>
<protein>
    <submittedName>
        <fullName evidence="3">Uncharacterized protein</fullName>
    </submittedName>
</protein>
<keyword evidence="2" id="KW-0732">Signal</keyword>
<evidence type="ECO:0000256" key="1">
    <source>
        <dbReference type="SAM" id="MobiDB-lite"/>
    </source>
</evidence>
<feature type="region of interest" description="Disordered" evidence="1">
    <location>
        <begin position="365"/>
        <end position="420"/>
    </location>
</feature>
<feature type="chain" id="PRO_5002537719" evidence="2">
    <location>
        <begin position="23"/>
        <end position="478"/>
    </location>
</feature>
<dbReference type="Proteomes" id="UP000033977">
    <property type="component" value="Unassembled WGS sequence"/>
</dbReference>
<accession>A0A0G1IDG5</accession>
<comment type="caution">
    <text evidence="3">The sequence shown here is derived from an EMBL/GenBank/DDBJ whole genome shotgun (WGS) entry which is preliminary data.</text>
</comment>
<feature type="signal peptide" evidence="2">
    <location>
        <begin position="1"/>
        <end position="22"/>
    </location>
</feature>
<dbReference type="EMBL" id="LCIN01000004">
    <property type="protein sequence ID" value="KKT57431.1"/>
    <property type="molecule type" value="Genomic_DNA"/>
</dbReference>
<dbReference type="AlphaFoldDB" id="A0A0G1IDG5"/>
<proteinExistence type="predicted"/>
<reference evidence="3 4" key="1">
    <citation type="journal article" date="2015" name="Nature">
        <title>rRNA introns, odd ribosomes, and small enigmatic genomes across a large radiation of phyla.</title>
        <authorList>
            <person name="Brown C.T."/>
            <person name="Hug L.A."/>
            <person name="Thomas B.C."/>
            <person name="Sharon I."/>
            <person name="Castelle C.J."/>
            <person name="Singh A."/>
            <person name="Wilkins M.J."/>
            <person name="Williams K.H."/>
            <person name="Banfield J.F."/>
        </authorList>
    </citation>
    <scope>NUCLEOTIDE SEQUENCE [LARGE SCALE GENOMIC DNA]</scope>
</reference>
<name>A0A0G1IDG5_9BACT</name>
<evidence type="ECO:0000256" key="2">
    <source>
        <dbReference type="SAM" id="SignalP"/>
    </source>
</evidence>
<evidence type="ECO:0000313" key="4">
    <source>
        <dbReference type="Proteomes" id="UP000033977"/>
    </source>
</evidence>
<sequence length="478" mass="50946">MKKLFSAIVFVATVFSPLISLAQNPAVASFTVSPASGPSGYPFAFVWSLENAFGSSFLIPCIQGIKLKYLNDSALACGTRITSQVATNNGLGVKVINISGNQVSVAARVIPKDSSGKDYDAGGQTLYISVGVNQQPIEKFTTSTTTTVSGDPVTISWSSTDLDNVNLSIECKPEIKVLSQSYTAGLYLPCGKPIFQPDLAKSGSLKLNFTNSSVDPLPFTLTLIPAMAPGVYNAIYPSTLILTIASDIVPDPVVNYFTTSVSAPAYPGQVLPISWSTQNTKGVNLKISCADGITATSSKNPSLALPCGNYAFADNDLLPPSGDLNLSFQNSGSLLNVVSINLTPAFKAKTGYDATKNRTLSVEVRPKNSARASVAAPKVPQLLPPNVPKSVVPQSSQNQSAQPQTAPAPRPKVDAPHAYIPPTDAKTTIKKEFQIVEYVRLKFLFLIPVDVKVTTTKDEGGNIKNVKYPWWSYLGFLR</sequence>
<gene>
    <name evidence="3" type="ORF">UW49_C0004G0046</name>
</gene>